<protein>
    <submittedName>
        <fullName evidence="2">Uncharacterized protein</fullName>
    </submittedName>
</protein>
<reference evidence="2 3" key="1">
    <citation type="submission" date="2024-11" db="EMBL/GenBank/DDBJ databases">
        <title>A near-complete genome assembly of Cinchona calisaya.</title>
        <authorList>
            <person name="Lian D.C."/>
            <person name="Zhao X.W."/>
            <person name="Wei L."/>
        </authorList>
    </citation>
    <scope>NUCLEOTIDE SEQUENCE [LARGE SCALE GENOMIC DNA]</scope>
    <source>
        <tissue evidence="2">Nenye</tissue>
    </source>
</reference>
<dbReference type="Proteomes" id="UP001630127">
    <property type="component" value="Unassembled WGS sequence"/>
</dbReference>
<keyword evidence="3" id="KW-1185">Reference proteome</keyword>
<name>A0ABD3APB1_9GENT</name>
<accession>A0ABD3APB1</accession>
<gene>
    <name evidence="2" type="ORF">ACH5RR_006527</name>
</gene>
<proteinExistence type="predicted"/>
<evidence type="ECO:0000313" key="2">
    <source>
        <dbReference type="EMBL" id="KAL3533006.1"/>
    </source>
</evidence>
<dbReference type="PANTHER" id="PTHR46250:SF15">
    <property type="entry name" value="OS01G0523800 PROTEIN"/>
    <property type="match status" value="1"/>
</dbReference>
<sequence>MPSLKWQNKVLASEIMLKKSSNVEGSGMTAGLRHKEARDLWNMKFSYLDELQLVYGKDRANGEVVEDYEDVVNNLEAEKKSVEAASYVNCETDDEISNCTSRIQKRQTVHLSKKPKTLKTSAAPTPSPYGSSI</sequence>
<dbReference type="PANTHER" id="PTHR46250">
    <property type="entry name" value="MYB/SANT-LIKE DNA-BINDING DOMAIN PROTEIN-RELATED"/>
    <property type="match status" value="1"/>
</dbReference>
<feature type="compositionally biased region" description="Polar residues" evidence="1">
    <location>
        <begin position="118"/>
        <end position="133"/>
    </location>
</feature>
<dbReference type="AlphaFoldDB" id="A0ABD3APB1"/>
<dbReference type="EMBL" id="JBJUIK010000003">
    <property type="protein sequence ID" value="KAL3533006.1"/>
    <property type="molecule type" value="Genomic_DNA"/>
</dbReference>
<feature type="compositionally biased region" description="Basic residues" evidence="1">
    <location>
        <begin position="106"/>
        <end position="117"/>
    </location>
</feature>
<organism evidence="2 3">
    <name type="scientific">Cinchona calisaya</name>
    <dbReference type="NCBI Taxonomy" id="153742"/>
    <lineage>
        <taxon>Eukaryota</taxon>
        <taxon>Viridiplantae</taxon>
        <taxon>Streptophyta</taxon>
        <taxon>Embryophyta</taxon>
        <taxon>Tracheophyta</taxon>
        <taxon>Spermatophyta</taxon>
        <taxon>Magnoliopsida</taxon>
        <taxon>eudicotyledons</taxon>
        <taxon>Gunneridae</taxon>
        <taxon>Pentapetalae</taxon>
        <taxon>asterids</taxon>
        <taxon>lamiids</taxon>
        <taxon>Gentianales</taxon>
        <taxon>Rubiaceae</taxon>
        <taxon>Cinchonoideae</taxon>
        <taxon>Cinchoneae</taxon>
        <taxon>Cinchona</taxon>
    </lineage>
</organism>
<comment type="caution">
    <text evidence="2">The sequence shown here is derived from an EMBL/GenBank/DDBJ whole genome shotgun (WGS) entry which is preliminary data.</text>
</comment>
<evidence type="ECO:0000256" key="1">
    <source>
        <dbReference type="SAM" id="MobiDB-lite"/>
    </source>
</evidence>
<evidence type="ECO:0000313" key="3">
    <source>
        <dbReference type="Proteomes" id="UP001630127"/>
    </source>
</evidence>
<feature type="region of interest" description="Disordered" evidence="1">
    <location>
        <begin position="106"/>
        <end position="133"/>
    </location>
</feature>